<name>A0A7D9I734_PARCT</name>
<evidence type="ECO:0000313" key="3">
    <source>
        <dbReference type="EMBL" id="CAB3999143.1"/>
    </source>
</evidence>
<evidence type="ECO:0000313" key="4">
    <source>
        <dbReference type="Proteomes" id="UP001152795"/>
    </source>
</evidence>
<reference evidence="3" key="1">
    <citation type="submission" date="2020-04" db="EMBL/GenBank/DDBJ databases">
        <authorList>
            <person name="Alioto T."/>
            <person name="Alioto T."/>
            <person name="Gomez Garrido J."/>
        </authorList>
    </citation>
    <scope>NUCLEOTIDE SEQUENCE</scope>
    <source>
        <strain evidence="3">A484AB</strain>
    </source>
</reference>
<organism evidence="3 4">
    <name type="scientific">Paramuricea clavata</name>
    <name type="common">Red gorgonian</name>
    <name type="synonym">Violescent sea-whip</name>
    <dbReference type="NCBI Taxonomy" id="317549"/>
    <lineage>
        <taxon>Eukaryota</taxon>
        <taxon>Metazoa</taxon>
        <taxon>Cnidaria</taxon>
        <taxon>Anthozoa</taxon>
        <taxon>Octocorallia</taxon>
        <taxon>Malacalcyonacea</taxon>
        <taxon>Plexauridae</taxon>
        <taxon>Paramuricea</taxon>
    </lineage>
</organism>
<dbReference type="PANTHER" id="PTHR47510:SF3">
    <property type="entry name" value="ENDO_EXONUCLEASE_PHOSPHATASE DOMAIN-CONTAINING PROTEIN"/>
    <property type="match status" value="1"/>
</dbReference>
<dbReference type="PANTHER" id="PTHR47510">
    <property type="entry name" value="REVERSE TRANSCRIPTASE DOMAIN-CONTAINING PROTEIN"/>
    <property type="match status" value="1"/>
</dbReference>
<dbReference type="Gene3D" id="3.60.10.10">
    <property type="entry name" value="Endonuclease/exonuclease/phosphatase"/>
    <property type="match status" value="1"/>
</dbReference>
<dbReference type="EMBL" id="CACRXK020003524">
    <property type="protein sequence ID" value="CAB3999143.1"/>
    <property type="molecule type" value="Genomic_DNA"/>
</dbReference>
<dbReference type="SUPFAM" id="SSF56219">
    <property type="entry name" value="DNase I-like"/>
    <property type="match status" value="1"/>
</dbReference>
<evidence type="ECO:0000259" key="2">
    <source>
        <dbReference type="Pfam" id="PF14529"/>
    </source>
</evidence>
<keyword evidence="4" id="KW-1185">Reference proteome</keyword>
<accession>A0A7D9I734</accession>
<feature type="domain" description="Endonuclease/exonuclease/phosphatase" evidence="2">
    <location>
        <begin position="207"/>
        <end position="313"/>
    </location>
</feature>
<protein>
    <recommendedName>
        <fullName evidence="2">Endonuclease/exonuclease/phosphatase domain-containing protein</fullName>
    </recommendedName>
</protein>
<dbReference type="InterPro" id="IPR005135">
    <property type="entry name" value="Endo/exonuclease/phosphatase"/>
</dbReference>
<dbReference type="OrthoDB" id="416454at2759"/>
<dbReference type="Proteomes" id="UP001152795">
    <property type="component" value="Unassembled WGS sequence"/>
</dbReference>
<evidence type="ECO:0000256" key="1">
    <source>
        <dbReference type="SAM" id="MobiDB-lite"/>
    </source>
</evidence>
<feature type="compositionally biased region" description="Polar residues" evidence="1">
    <location>
        <begin position="709"/>
        <end position="733"/>
    </location>
</feature>
<proteinExistence type="predicted"/>
<dbReference type="GO" id="GO:0003824">
    <property type="term" value="F:catalytic activity"/>
    <property type="evidence" value="ECO:0007669"/>
    <property type="project" value="InterPro"/>
</dbReference>
<feature type="region of interest" description="Disordered" evidence="1">
    <location>
        <begin position="619"/>
        <end position="641"/>
    </location>
</feature>
<dbReference type="Pfam" id="PF14529">
    <property type="entry name" value="Exo_endo_phos_2"/>
    <property type="match status" value="1"/>
</dbReference>
<feature type="compositionally biased region" description="Basic and acidic residues" evidence="1">
    <location>
        <begin position="632"/>
        <end position="641"/>
    </location>
</feature>
<dbReference type="InterPro" id="IPR036691">
    <property type="entry name" value="Endo/exonu/phosph_ase_sf"/>
</dbReference>
<dbReference type="AlphaFoldDB" id="A0A7D9I734"/>
<comment type="caution">
    <text evidence="3">The sequence shown here is derived from an EMBL/GenBank/DDBJ whole genome shotgun (WGS) entry which is preliminary data.</text>
</comment>
<gene>
    <name evidence="3" type="ORF">PACLA_8A067522</name>
</gene>
<feature type="region of interest" description="Disordered" evidence="1">
    <location>
        <begin position="702"/>
        <end position="763"/>
    </location>
</feature>
<sequence>MHDDEVKSIASFKSACPVTVVSYAKGNPYVRKCFLKRRINYTVRSSATFNPAILMLTRSGINLVNPGPERRIIEQDNSNITTTPGSAHSTQLITSASSPSLEKPWITHMNCRSVISHIDELRVTFKHVSPQCIAITETWLNDSIFDFEVDIAGYTVHRLDRQSRRRGGGVAFYLSNGLKCTRRKDLEENFEAIWIETRIRNIKYLLGCVYRAPDESLEIFDYMDDTLRYATQNNYETIILGDLNCDCLNASLKQTERLFEFLMVNGLEQLIKKPTRVTNNSQSLIDVLITSTPCLFKGVGVLTTALSDHYPIFGIMHGKTTRPNKHKIITTRSWNETSVNDFVVSLQQAPWSVTETFDDVDDMSSAWDLLMKSLIEQHFPLRRKRIRKQTHPWLNGEVLRLMRARDQAHKKAVKSGLICDWNEYKHLRNRVTSVNRKARRNYFSNKLNENRSNPRAFWNILRGVLPSKSNRSVINKLVVNDKELTNKKDIANSLNEYFTTIASTLLGNRPSLDTELYPIEQPINNPTSTFKFQSLCEADVSYALQTMDSFKATGADNIPAKVLKIAAPYISKVVTNIFNASYMSGKFPSIWKVAKDNELEWFRSYLSSRRQFVVSGGAESDHRNITHGVPQGEKENSNEMKENSVEDFLSVIMDLLSFKRFLRVYNLQYSIELDIDIIHSSGLPVDETRLKYIISAISEMDDTHVKPNDSGSQPQESSNQSQHSRSGAQYSNDRPQKKNITAPGQRDGGSLEASLSKKAVESF</sequence>